<dbReference type="GO" id="GO:0045503">
    <property type="term" value="F:dynein light chain binding"/>
    <property type="evidence" value="ECO:0007669"/>
    <property type="project" value="TreeGrafter"/>
</dbReference>
<sequence>MSDLKGELEKRKARLALLRQQKAEAAAAATAGATSGHHNPQQSAAATSVATTETAEDILRELGIDPTPSAPVDPKLSASDTSPPSSSKLSPPPLDAPQAQAKPLKHLSVSRLTQTSVCQPAHYCKETQTLQQVCERDRDSRLSESHVDSPRFLSTLEWDDEFNHQMALSESELSVGDFPDVATAALAQLRSVNGLAAAATAVATSDGDVATATPPTPAPTPTTSTVALSDQQRHCRELSESERQQILLSDNFQAFFARASRVVERALAETEAEYFETDGEADAGSDAYDEGAVAGGSSVRVCRTFHDDKWSRGRCVTALDWSPHYQELCLAAYAESQQSHPGGDSDGVVCVWNARYRCDSPEFALHCQSPVTSACFATYQRCLIVGGTYSGQLVLWDTRTHRRTPVQRSTLGAQGHTEPCVFTRVLGTERANFLATLSSDARLCTWSLESLTQPVETCDLMLSAAGHSIRSLAATCLDMLDGNRFVAGTEDAMLCVGCRHGVRAGVMTSLAASHQAPVTSVAANPSPDLSHVVLSSSMDWTARVWSLREPAEQPLALEAAADYVMDARWSPAHPGLLCTADAAGRLDLWSLGSDPEQPLARCQPMGASGAGLNRCCFNRTGCVLTAGDHLGRVALLELSEALASPRPDEAQLVLRALHEARQARA</sequence>
<dbReference type="Proteomes" id="UP000215902">
    <property type="component" value="Unassembled WGS sequence"/>
</dbReference>
<evidence type="ECO:0000256" key="3">
    <source>
        <dbReference type="ARBA" id="ARBA00022574"/>
    </source>
</evidence>
<dbReference type="GO" id="GO:0045504">
    <property type="term" value="F:dynein heavy chain binding"/>
    <property type="evidence" value="ECO:0007669"/>
    <property type="project" value="TreeGrafter"/>
</dbReference>
<dbReference type="InterPro" id="IPR036322">
    <property type="entry name" value="WD40_repeat_dom_sf"/>
</dbReference>
<dbReference type="PANTHER" id="PTHR12442">
    <property type="entry name" value="DYNEIN INTERMEDIATE CHAIN"/>
    <property type="match status" value="1"/>
</dbReference>
<evidence type="ECO:0000256" key="5">
    <source>
        <dbReference type="PROSITE-ProRule" id="PRU00221"/>
    </source>
</evidence>
<evidence type="ECO:0000256" key="4">
    <source>
        <dbReference type="ARBA" id="ARBA00022737"/>
    </source>
</evidence>
<keyword evidence="3 5" id="KW-0853">WD repeat</keyword>
<feature type="repeat" description="WD" evidence="5">
    <location>
        <begin position="511"/>
        <end position="548"/>
    </location>
</feature>
<dbReference type="STRING" id="282301.A0A267G3D1"/>
<dbReference type="SMART" id="SM00320">
    <property type="entry name" value="WD40"/>
    <property type="match status" value="5"/>
</dbReference>
<dbReference type="InterPro" id="IPR015943">
    <property type="entry name" value="WD40/YVTN_repeat-like_dom_sf"/>
</dbReference>
<name>A0A267G3D1_9PLAT</name>
<dbReference type="PROSITE" id="PS50082">
    <property type="entry name" value="WD_REPEATS_2"/>
    <property type="match status" value="1"/>
</dbReference>
<dbReference type="GO" id="GO:0010970">
    <property type="term" value="P:transport along microtubule"/>
    <property type="evidence" value="ECO:0007669"/>
    <property type="project" value="TreeGrafter"/>
</dbReference>
<evidence type="ECO:0000256" key="2">
    <source>
        <dbReference type="ARBA" id="ARBA00022490"/>
    </source>
</evidence>
<gene>
    <name evidence="7" type="ORF">BOX15_Mlig022534g1</name>
</gene>
<keyword evidence="2" id="KW-0963">Cytoplasm</keyword>
<feature type="region of interest" description="Disordered" evidence="6">
    <location>
        <begin position="205"/>
        <end position="225"/>
    </location>
</feature>
<dbReference type="Gene3D" id="2.130.10.10">
    <property type="entry name" value="YVTN repeat-like/Quinoprotein amine dehydrogenase"/>
    <property type="match status" value="2"/>
</dbReference>
<comment type="subcellular location">
    <subcellularLocation>
        <location evidence="1">Cytoplasm</location>
    </subcellularLocation>
</comment>
<feature type="region of interest" description="Disordered" evidence="6">
    <location>
        <begin position="20"/>
        <end position="103"/>
    </location>
</feature>
<keyword evidence="8" id="KW-1185">Reference proteome</keyword>
<organism evidence="7 8">
    <name type="scientific">Macrostomum lignano</name>
    <dbReference type="NCBI Taxonomy" id="282301"/>
    <lineage>
        <taxon>Eukaryota</taxon>
        <taxon>Metazoa</taxon>
        <taxon>Spiralia</taxon>
        <taxon>Lophotrochozoa</taxon>
        <taxon>Platyhelminthes</taxon>
        <taxon>Rhabditophora</taxon>
        <taxon>Macrostomorpha</taxon>
        <taxon>Macrostomida</taxon>
        <taxon>Macrostomidae</taxon>
        <taxon>Macrostomum</taxon>
    </lineage>
</organism>
<keyword evidence="4" id="KW-0677">Repeat</keyword>
<feature type="compositionally biased region" description="Polar residues" evidence="6">
    <location>
        <begin position="32"/>
        <end position="42"/>
    </location>
</feature>
<evidence type="ECO:0000256" key="6">
    <source>
        <dbReference type="SAM" id="MobiDB-lite"/>
    </source>
</evidence>
<dbReference type="PROSITE" id="PS50294">
    <property type="entry name" value="WD_REPEATS_REGION"/>
    <property type="match status" value="1"/>
</dbReference>
<evidence type="ECO:0000256" key="1">
    <source>
        <dbReference type="ARBA" id="ARBA00004496"/>
    </source>
</evidence>
<dbReference type="OrthoDB" id="4189at2759"/>
<dbReference type="Pfam" id="PF00400">
    <property type="entry name" value="WD40"/>
    <property type="match status" value="1"/>
</dbReference>
<dbReference type="InterPro" id="IPR001680">
    <property type="entry name" value="WD40_rpt"/>
</dbReference>
<dbReference type="GO" id="GO:0005737">
    <property type="term" value="C:cytoplasm"/>
    <property type="evidence" value="ECO:0007669"/>
    <property type="project" value="UniProtKB-SubCell"/>
</dbReference>
<feature type="compositionally biased region" description="Low complexity" evidence="6">
    <location>
        <begin position="20"/>
        <end position="29"/>
    </location>
</feature>
<proteinExistence type="predicted"/>
<dbReference type="AlphaFoldDB" id="A0A267G3D1"/>
<protein>
    <submittedName>
        <fullName evidence="7">Uncharacterized protein</fullName>
    </submittedName>
</protein>
<reference evidence="7 8" key="1">
    <citation type="submission" date="2017-06" db="EMBL/GenBank/DDBJ databases">
        <title>A platform for efficient transgenesis in Macrostomum lignano, a flatworm model organism for stem cell research.</title>
        <authorList>
            <person name="Berezikov E."/>
        </authorList>
    </citation>
    <scope>NUCLEOTIDE SEQUENCE [LARGE SCALE GENOMIC DNA]</scope>
    <source>
        <strain evidence="7">DV1</strain>
        <tissue evidence="7">Whole organism</tissue>
    </source>
</reference>
<dbReference type="EMBL" id="NIVC01000573">
    <property type="protein sequence ID" value="PAA80580.1"/>
    <property type="molecule type" value="Genomic_DNA"/>
</dbReference>
<feature type="compositionally biased region" description="Low complexity" evidence="6">
    <location>
        <begin position="43"/>
        <end position="53"/>
    </location>
</feature>
<accession>A0A267G3D1</accession>
<comment type="caution">
    <text evidence="7">The sequence shown here is derived from an EMBL/GenBank/DDBJ whole genome shotgun (WGS) entry which is preliminary data.</text>
</comment>
<evidence type="ECO:0000313" key="8">
    <source>
        <dbReference type="Proteomes" id="UP000215902"/>
    </source>
</evidence>
<dbReference type="SUPFAM" id="SSF50978">
    <property type="entry name" value="WD40 repeat-like"/>
    <property type="match status" value="1"/>
</dbReference>
<evidence type="ECO:0000313" key="7">
    <source>
        <dbReference type="EMBL" id="PAA80580.1"/>
    </source>
</evidence>
<dbReference type="GO" id="GO:0005868">
    <property type="term" value="C:cytoplasmic dynein complex"/>
    <property type="evidence" value="ECO:0007669"/>
    <property type="project" value="TreeGrafter"/>
</dbReference>
<feature type="compositionally biased region" description="Low complexity" evidence="6">
    <location>
        <begin position="75"/>
        <end position="89"/>
    </location>
</feature>
<dbReference type="InterPro" id="IPR050687">
    <property type="entry name" value="Dynein_IC"/>
</dbReference>
<dbReference type="PANTHER" id="PTHR12442:SF22">
    <property type="entry name" value="CYTOPLASMIC DYNEIN 1 INTERMEDIATE CHAIN-RELATED"/>
    <property type="match status" value="1"/>
</dbReference>